<keyword evidence="6" id="KW-1185">Reference proteome</keyword>
<dbReference type="Pfam" id="PF07501">
    <property type="entry name" value="G5"/>
    <property type="match status" value="1"/>
</dbReference>
<dbReference type="SMART" id="SM01208">
    <property type="entry name" value="G5"/>
    <property type="match status" value="1"/>
</dbReference>
<organism evidence="5 6">
    <name type="scientific">Solibacillus silvestris (strain StLB046)</name>
    <name type="common">Bacillus silvestris</name>
    <dbReference type="NCBI Taxonomy" id="1002809"/>
    <lineage>
        <taxon>Bacteria</taxon>
        <taxon>Bacillati</taxon>
        <taxon>Bacillota</taxon>
        <taxon>Bacilli</taxon>
        <taxon>Bacillales</taxon>
        <taxon>Caryophanaceae</taxon>
        <taxon>Solibacillus</taxon>
    </lineage>
</organism>
<keyword evidence="3" id="KW-1133">Transmembrane helix</keyword>
<accession>F2F450</accession>
<dbReference type="InterPro" id="IPR052913">
    <property type="entry name" value="Glycopeptide_resist_protein"/>
</dbReference>
<evidence type="ECO:0000313" key="6">
    <source>
        <dbReference type="Proteomes" id="UP000006691"/>
    </source>
</evidence>
<dbReference type="HOGENOM" id="CLU_620812_0_0_9"/>
<dbReference type="KEGG" id="siv:SSIL_3657"/>
<dbReference type="PANTHER" id="PTHR35788:SF1">
    <property type="entry name" value="EXPORTED PROTEIN"/>
    <property type="match status" value="1"/>
</dbReference>
<keyword evidence="1" id="KW-0732">Signal</keyword>
<evidence type="ECO:0000256" key="3">
    <source>
        <dbReference type="SAM" id="Phobius"/>
    </source>
</evidence>
<feature type="compositionally biased region" description="Polar residues" evidence="2">
    <location>
        <begin position="419"/>
        <end position="431"/>
    </location>
</feature>
<evidence type="ECO:0000313" key="5">
    <source>
        <dbReference type="EMBL" id="BAK18080.1"/>
    </source>
</evidence>
<proteinExistence type="predicted"/>
<dbReference type="Proteomes" id="UP000006691">
    <property type="component" value="Chromosome"/>
</dbReference>
<dbReference type="AlphaFoldDB" id="F2F450"/>
<feature type="compositionally biased region" description="Acidic residues" evidence="2">
    <location>
        <begin position="393"/>
        <end position="403"/>
    </location>
</feature>
<keyword evidence="3" id="KW-0472">Membrane</keyword>
<gene>
    <name evidence="5" type="ordered locus">SSIL_3657</name>
</gene>
<dbReference type="InterPro" id="IPR007391">
    <property type="entry name" value="Vancomycin_resist_VanW"/>
</dbReference>
<dbReference type="Gene3D" id="2.20.230.10">
    <property type="entry name" value="Resuscitation-promoting factor rpfb"/>
    <property type="match status" value="1"/>
</dbReference>
<dbReference type="PANTHER" id="PTHR35788">
    <property type="entry name" value="EXPORTED PROTEIN-RELATED"/>
    <property type="match status" value="1"/>
</dbReference>
<protein>
    <submittedName>
        <fullName evidence="5">Uncharacterized vancomycin resistance protein</fullName>
    </submittedName>
</protein>
<feature type="transmembrane region" description="Helical" evidence="3">
    <location>
        <begin position="7"/>
        <end position="26"/>
    </location>
</feature>
<evidence type="ECO:0000259" key="4">
    <source>
        <dbReference type="SMART" id="SM01208"/>
    </source>
</evidence>
<sequence>MRIVFRSIILFAVMVILIAIWVPHFIASPNNSSDDSSKKTIIGGIEVGNLKGEELKEILNNAVNDWYTQNLVVSGGENSIEVSSSTFQFDIESTVNSYEENYRKPWYAFWRDETTVHLPLNILPSETVKNEISNVSAWDTDSTYEKVQLNASYLKTDEIEAVVNDLSVLETDRISLSVETLPEGSMGINELVLALNDTVIDPQITFSLLEKLEETINLANQEAINFVAANIYNAALNINGEIIERHAQNEIPLYLKPGLEAKVDALANEDLKFRNTSSNPVVLKLFVNDGKLQTEVYSPAKETEVDVTVSVDEKIQPRTIKRYSEDLAIGRQEQVQAGAEGLRVTVYRTVYGEQQLVSRDYYPPVNRVIVESSQQPEIRDPAVIESNIPSDPVDLDGDGLPDIDESRESSSNDSQNSNLQHTSANESMGEQNQDESADNLPPGSYYDKGGNLITP</sequence>
<feature type="region of interest" description="Disordered" evidence="2">
    <location>
        <begin position="372"/>
        <end position="455"/>
    </location>
</feature>
<dbReference type="STRING" id="1002809.SSIL_3657"/>
<dbReference type="InterPro" id="IPR011098">
    <property type="entry name" value="G5_dom"/>
</dbReference>
<evidence type="ECO:0000256" key="1">
    <source>
        <dbReference type="ARBA" id="ARBA00022729"/>
    </source>
</evidence>
<dbReference type="PATRIC" id="fig|1002809.3.peg.3705"/>
<dbReference type="Pfam" id="PF04294">
    <property type="entry name" value="VanW"/>
    <property type="match status" value="1"/>
</dbReference>
<dbReference type="EMBL" id="AP012157">
    <property type="protein sequence ID" value="BAK18080.1"/>
    <property type="molecule type" value="Genomic_DNA"/>
</dbReference>
<name>F2F450_SOLSS</name>
<feature type="domain" description="G5" evidence="4">
    <location>
        <begin position="303"/>
        <end position="375"/>
    </location>
</feature>
<keyword evidence="3" id="KW-0812">Transmembrane</keyword>
<dbReference type="eggNOG" id="COG2720">
    <property type="taxonomic scope" value="Bacteria"/>
</dbReference>
<reference evidence="5 6" key="2">
    <citation type="journal article" date="2012" name="J. Biosci. Bioeng.">
        <title>Complete genome sequence and characterization of the N-acylhomoserine lactone-degrading gene of the potato leaf-associated Solibacillus silvestris.</title>
        <authorList>
            <person name="Morohoshi T."/>
            <person name="Tominaga Y."/>
            <person name="Someya N."/>
            <person name="Ikeda T."/>
        </authorList>
    </citation>
    <scope>NUCLEOTIDE SEQUENCE [LARGE SCALE GENOMIC DNA]</scope>
    <source>
        <strain evidence="5 6">StLB046</strain>
    </source>
</reference>
<reference evidence="6" key="1">
    <citation type="submission" date="2011-04" db="EMBL/GenBank/DDBJ databases">
        <title>Genome sequence of Solibacillus silvestris StLB046.</title>
        <authorList>
            <person name="Morohoshi T."/>
            <person name="Someya N."/>
            <person name="Ikeda T."/>
        </authorList>
    </citation>
    <scope>NUCLEOTIDE SEQUENCE [LARGE SCALE GENOMIC DNA]</scope>
    <source>
        <strain evidence="6">StLB046</strain>
    </source>
</reference>
<evidence type="ECO:0000256" key="2">
    <source>
        <dbReference type="SAM" id="MobiDB-lite"/>
    </source>
</evidence>